<reference evidence="1" key="1">
    <citation type="journal article" date="2015" name="Nature">
        <title>Complex archaea that bridge the gap between prokaryotes and eukaryotes.</title>
        <authorList>
            <person name="Spang A."/>
            <person name="Saw J.H."/>
            <person name="Jorgensen S.L."/>
            <person name="Zaremba-Niedzwiedzka K."/>
            <person name="Martijn J."/>
            <person name="Lind A.E."/>
            <person name="van Eijk R."/>
            <person name="Schleper C."/>
            <person name="Guy L."/>
            <person name="Ettema T.J."/>
        </authorList>
    </citation>
    <scope>NUCLEOTIDE SEQUENCE</scope>
</reference>
<sequence length="88" mass="10270">MYDEIGCSSHMCLIKKPKGVGTNGPCLCNARKLKLKLTWQDVKIEQLEDRKRQVFLVISEMRDIYRFHTPILFGYLIKLQKALEGKNE</sequence>
<protein>
    <submittedName>
        <fullName evidence="1">Uncharacterized protein</fullName>
    </submittedName>
</protein>
<organism evidence="1">
    <name type="scientific">marine sediment metagenome</name>
    <dbReference type="NCBI Taxonomy" id="412755"/>
    <lineage>
        <taxon>unclassified sequences</taxon>
        <taxon>metagenomes</taxon>
        <taxon>ecological metagenomes</taxon>
    </lineage>
</organism>
<dbReference type="EMBL" id="LAZR01031634">
    <property type="protein sequence ID" value="KKL53172.1"/>
    <property type="molecule type" value="Genomic_DNA"/>
</dbReference>
<evidence type="ECO:0000313" key="1">
    <source>
        <dbReference type="EMBL" id="KKL53172.1"/>
    </source>
</evidence>
<proteinExistence type="predicted"/>
<accession>A0A0F9FQ31</accession>
<gene>
    <name evidence="1" type="ORF">LCGC14_2278070</name>
</gene>
<comment type="caution">
    <text evidence="1">The sequence shown here is derived from an EMBL/GenBank/DDBJ whole genome shotgun (WGS) entry which is preliminary data.</text>
</comment>
<dbReference type="AlphaFoldDB" id="A0A0F9FQ31"/>
<name>A0A0F9FQ31_9ZZZZ</name>